<evidence type="ECO:0000256" key="2">
    <source>
        <dbReference type="ARBA" id="ARBA00023002"/>
    </source>
</evidence>
<dbReference type="Gene3D" id="3.40.50.720">
    <property type="entry name" value="NAD(P)-binding Rossmann-like Domain"/>
    <property type="match status" value="1"/>
</dbReference>
<reference evidence="6" key="1">
    <citation type="submission" date="2020-10" db="EMBL/GenBank/DDBJ databases">
        <authorList>
            <person name="Gilroy R."/>
        </authorList>
    </citation>
    <scope>NUCLEOTIDE SEQUENCE</scope>
    <source>
        <strain evidence="6">CHK187-14744</strain>
    </source>
</reference>
<dbReference type="InterPro" id="IPR029154">
    <property type="entry name" value="HIBADH-like_NADP-bd"/>
</dbReference>
<comment type="caution">
    <text evidence="6">The sequence shown here is derived from an EMBL/GenBank/DDBJ whole genome shotgun (WGS) entry which is preliminary data.</text>
</comment>
<organism evidence="6 7">
    <name type="scientific">Candidatus Onthocola gallistercoris</name>
    <dbReference type="NCBI Taxonomy" id="2840876"/>
    <lineage>
        <taxon>Bacteria</taxon>
        <taxon>Bacillati</taxon>
        <taxon>Bacillota</taxon>
        <taxon>Bacilli</taxon>
        <taxon>Candidatus Onthocola</taxon>
    </lineage>
</organism>
<dbReference type="InterPro" id="IPR013328">
    <property type="entry name" value="6PGD_dom2"/>
</dbReference>
<dbReference type="GO" id="GO:0050661">
    <property type="term" value="F:NADP binding"/>
    <property type="evidence" value="ECO:0007669"/>
    <property type="project" value="InterPro"/>
</dbReference>
<evidence type="ECO:0000259" key="4">
    <source>
        <dbReference type="Pfam" id="PF03446"/>
    </source>
</evidence>
<evidence type="ECO:0000313" key="6">
    <source>
        <dbReference type="EMBL" id="HIU03280.1"/>
    </source>
</evidence>
<evidence type="ECO:0000256" key="1">
    <source>
        <dbReference type="ARBA" id="ARBA00009080"/>
    </source>
</evidence>
<keyword evidence="2" id="KW-0560">Oxidoreductase</keyword>
<evidence type="ECO:0000259" key="5">
    <source>
        <dbReference type="Pfam" id="PF14833"/>
    </source>
</evidence>
<dbReference type="SUPFAM" id="SSF51735">
    <property type="entry name" value="NAD(P)-binding Rossmann-fold domains"/>
    <property type="match status" value="1"/>
</dbReference>
<feature type="domain" description="6-phosphogluconate dehydrogenase NADP-binding" evidence="4">
    <location>
        <begin position="2"/>
        <end position="159"/>
    </location>
</feature>
<dbReference type="EMBL" id="DVLT01000051">
    <property type="protein sequence ID" value="HIU03280.1"/>
    <property type="molecule type" value="Genomic_DNA"/>
</dbReference>
<dbReference type="Proteomes" id="UP000824164">
    <property type="component" value="Unassembled WGS sequence"/>
</dbReference>
<dbReference type="Gene3D" id="1.10.1040.10">
    <property type="entry name" value="N-(1-d-carboxylethyl)-l-norvaline Dehydrogenase, domain 2"/>
    <property type="match status" value="1"/>
</dbReference>
<dbReference type="GO" id="GO:0051287">
    <property type="term" value="F:NAD binding"/>
    <property type="evidence" value="ECO:0007669"/>
    <property type="project" value="InterPro"/>
</dbReference>
<name>A0A9D1HGX4_9FIRM</name>
<accession>A0A9D1HGX4</accession>
<dbReference type="Pfam" id="PF03446">
    <property type="entry name" value="NAD_binding_2"/>
    <property type="match status" value="1"/>
</dbReference>
<dbReference type="PIRSF" id="PIRSF000103">
    <property type="entry name" value="HIBADH"/>
    <property type="match status" value="1"/>
</dbReference>
<evidence type="ECO:0000313" key="7">
    <source>
        <dbReference type="Proteomes" id="UP000824164"/>
    </source>
</evidence>
<dbReference type="GO" id="GO:0016491">
    <property type="term" value="F:oxidoreductase activity"/>
    <property type="evidence" value="ECO:0007669"/>
    <property type="project" value="UniProtKB-KW"/>
</dbReference>
<protein>
    <submittedName>
        <fullName evidence="6">NAD(P)-dependent oxidoreductase</fullName>
    </submittedName>
</protein>
<dbReference type="AlphaFoldDB" id="A0A9D1HGX4"/>
<dbReference type="InterPro" id="IPR006115">
    <property type="entry name" value="6PGDH_NADP-bd"/>
</dbReference>
<keyword evidence="3" id="KW-0520">NAD</keyword>
<evidence type="ECO:0000256" key="3">
    <source>
        <dbReference type="ARBA" id="ARBA00023027"/>
    </source>
</evidence>
<dbReference type="PANTHER" id="PTHR43060:SF15">
    <property type="entry name" value="3-HYDROXYISOBUTYRATE DEHYDROGENASE-LIKE 1, MITOCHONDRIAL-RELATED"/>
    <property type="match status" value="1"/>
</dbReference>
<dbReference type="PANTHER" id="PTHR43060">
    <property type="entry name" value="3-HYDROXYISOBUTYRATE DEHYDROGENASE-LIKE 1, MITOCHONDRIAL-RELATED"/>
    <property type="match status" value="1"/>
</dbReference>
<dbReference type="InterPro" id="IPR008927">
    <property type="entry name" value="6-PGluconate_DH-like_C_sf"/>
</dbReference>
<reference evidence="6" key="2">
    <citation type="journal article" date="2021" name="PeerJ">
        <title>Extensive microbial diversity within the chicken gut microbiome revealed by metagenomics and culture.</title>
        <authorList>
            <person name="Gilroy R."/>
            <person name="Ravi A."/>
            <person name="Getino M."/>
            <person name="Pursley I."/>
            <person name="Horton D.L."/>
            <person name="Alikhan N.F."/>
            <person name="Baker D."/>
            <person name="Gharbi K."/>
            <person name="Hall N."/>
            <person name="Watson M."/>
            <person name="Adriaenssens E.M."/>
            <person name="Foster-Nyarko E."/>
            <person name="Jarju S."/>
            <person name="Secka A."/>
            <person name="Antonio M."/>
            <person name="Oren A."/>
            <person name="Chaudhuri R.R."/>
            <person name="La Ragione R."/>
            <person name="Hildebrand F."/>
            <person name="Pallen M.J."/>
        </authorList>
    </citation>
    <scope>NUCLEOTIDE SEQUENCE</scope>
    <source>
        <strain evidence="6">CHK187-14744</strain>
    </source>
</reference>
<sequence>MKIGFIGLGTMGSAMCQNITRKHDDSVFAYDIRPDALEAAVSQGAVACTSAAEIARRADLIFTMVQTSLQVLSIYEEMLPELNEEKICVDMSTIYPDVTLRVHHMLEEKGTAFLDAPVVRSKGEAIMGTVGIYVGGDWDVYQKIRPILAYMGRSLIHIGGVGSGIIMNICHNVAVAQIQNAVNEALALAESQNIDMDRFAAALSYGGGQNAYLDAKLTKLETEDFTPEYSVDQMTKAIRICERFADMNDMDLPGMKAAQAVYKKAGEEGMGGEDYCATVKIVRSMVHSHADTDGKEIY</sequence>
<gene>
    <name evidence="6" type="ORF">IAB63_08520</name>
</gene>
<dbReference type="Pfam" id="PF14833">
    <property type="entry name" value="NAD_binding_11"/>
    <property type="match status" value="1"/>
</dbReference>
<dbReference type="InterPro" id="IPR036291">
    <property type="entry name" value="NAD(P)-bd_dom_sf"/>
</dbReference>
<dbReference type="SUPFAM" id="SSF48179">
    <property type="entry name" value="6-phosphogluconate dehydrogenase C-terminal domain-like"/>
    <property type="match status" value="1"/>
</dbReference>
<comment type="similarity">
    <text evidence="1">Belongs to the HIBADH-related family.</text>
</comment>
<proteinExistence type="inferred from homology"/>
<feature type="domain" description="3-hydroxyisobutyrate dehydrogenase-like NAD-binding" evidence="5">
    <location>
        <begin position="162"/>
        <end position="281"/>
    </location>
</feature>
<dbReference type="InterPro" id="IPR015815">
    <property type="entry name" value="HIBADH-related"/>
</dbReference>